<dbReference type="PANTHER" id="PTHR33110:SF71">
    <property type="entry name" value="F-BOX_KELCH-REPEAT PROTEIN"/>
    <property type="match status" value="1"/>
</dbReference>
<feature type="domain" description="KIB1-4 beta-propeller" evidence="1">
    <location>
        <begin position="157"/>
        <end position="389"/>
    </location>
</feature>
<evidence type="ECO:0000313" key="2">
    <source>
        <dbReference type="EMBL" id="KAK9945928.1"/>
    </source>
</evidence>
<dbReference type="Proteomes" id="UP001457282">
    <property type="component" value="Unassembled WGS sequence"/>
</dbReference>
<evidence type="ECO:0000259" key="1">
    <source>
        <dbReference type="Pfam" id="PF03478"/>
    </source>
</evidence>
<dbReference type="InterPro" id="IPR005174">
    <property type="entry name" value="KIB1-4_b-propeller"/>
</dbReference>
<comment type="caution">
    <text evidence="2">The sequence shown here is derived from an EMBL/GenBank/DDBJ whole genome shotgun (WGS) entry which is preliminary data.</text>
</comment>
<dbReference type="PANTHER" id="PTHR33110">
    <property type="entry name" value="F-BOX/KELCH-REPEAT PROTEIN-RELATED"/>
    <property type="match status" value="1"/>
</dbReference>
<name>A0AAW1YDZ3_RUBAR</name>
<sequence length="437" mass="48786">MVVTLQSDRVETEPELAVKPKPKKEGSVFPAKRRLVKTMVFNSVLHLFVSVCSSAGRGAAKPKTQNGKKFKQIVPTMSNASPVTTNKSGEFVLPPELWGEIYKRLVLSDRIRFSSVLPLISISISQKPPPPPVPESWLLLGHTVSCYLRKNRFHCLSDKRVYSFGNIIPRDCRVLGSSNGWLLTILASSIELNLLNPILNAQIRIAKLSSLSYIKKLLVVETRAASGDSTVIVRNNVDRVIVYRNTEYYDQAFEAPPSADIAFYKGKIYGLVITQRRFEIHVSGLEALFEQLYVVRGIAPTWCNGMSYSYYYYYLVESRGDLLFVTRQFKNLRGGFQVFKLVLANGFADAVKLHSLGDQALFCGSHGCISLPVGEFSLFLENHLYFIPDPGFKCSCEVCGVSLKDGSIKQISSNLPLQPSATSNFFWFVPTTKDIAV</sequence>
<accession>A0AAW1YDZ3</accession>
<gene>
    <name evidence="2" type="ORF">M0R45_011418</name>
</gene>
<reference evidence="2 3" key="1">
    <citation type="journal article" date="2023" name="G3 (Bethesda)">
        <title>A chromosome-length genome assembly and annotation of blackberry (Rubus argutus, cv. 'Hillquist').</title>
        <authorList>
            <person name="Bruna T."/>
            <person name="Aryal R."/>
            <person name="Dudchenko O."/>
            <person name="Sargent D.J."/>
            <person name="Mead D."/>
            <person name="Buti M."/>
            <person name="Cavallini A."/>
            <person name="Hytonen T."/>
            <person name="Andres J."/>
            <person name="Pham M."/>
            <person name="Weisz D."/>
            <person name="Mascagni F."/>
            <person name="Usai G."/>
            <person name="Natali L."/>
            <person name="Bassil N."/>
            <person name="Fernandez G.E."/>
            <person name="Lomsadze A."/>
            <person name="Armour M."/>
            <person name="Olukolu B."/>
            <person name="Poorten T."/>
            <person name="Britton C."/>
            <person name="Davik J."/>
            <person name="Ashrafi H."/>
            <person name="Aiden E.L."/>
            <person name="Borodovsky M."/>
            <person name="Worthington M."/>
        </authorList>
    </citation>
    <scope>NUCLEOTIDE SEQUENCE [LARGE SCALE GENOMIC DNA]</scope>
    <source>
        <strain evidence="2">PI 553951</strain>
    </source>
</reference>
<keyword evidence="3" id="KW-1185">Reference proteome</keyword>
<evidence type="ECO:0000313" key="3">
    <source>
        <dbReference type="Proteomes" id="UP001457282"/>
    </source>
</evidence>
<protein>
    <recommendedName>
        <fullName evidence="1">KIB1-4 beta-propeller domain-containing protein</fullName>
    </recommendedName>
</protein>
<dbReference type="Pfam" id="PF03478">
    <property type="entry name" value="Beta-prop_KIB1-4"/>
    <property type="match status" value="1"/>
</dbReference>
<dbReference type="EMBL" id="JBEDUW010000002">
    <property type="protein sequence ID" value="KAK9945928.1"/>
    <property type="molecule type" value="Genomic_DNA"/>
</dbReference>
<organism evidence="2 3">
    <name type="scientific">Rubus argutus</name>
    <name type="common">Southern blackberry</name>
    <dbReference type="NCBI Taxonomy" id="59490"/>
    <lineage>
        <taxon>Eukaryota</taxon>
        <taxon>Viridiplantae</taxon>
        <taxon>Streptophyta</taxon>
        <taxon>Embryophyta</taxon>
        <taxon>Tracheophyta</taxon>
        <taxon>Spermatophyta</taxon>
        <taxon>Magnoliopsida</taxon>
        <taxon>eudicotyledons</taxon>
        <taxon>Gunneridae</taxon>
        <taxon>Pentapetalae</taxon>
        <taxon>rosids</taxon>
        <taxon>fabids</taxon>
        <taxon>Rosales</taxon>
        <taxon>Rosaceae</taxon>
        <taxon>Rosoideae</taxon>
        <taxon>Rosoideae incertae sedis</taxon>
        <taxon>Rubus</taxon>
    </lineage>
</organism>
<dbReference type="AlphaFoldDB" id="A0AAW1YDZ3"/>
<proteinExistence type="predicted"/>